<feature type="transmembrane region" description="Helical" evidence="4">
    <location>
        <begin position="174"/>
        <end position="193"/>
    </location>
</feature>
<evidence type="ECO:0000256" key="1">
    <source>
        <dbReference type="ARBA" id="ARBA00022692"/>
    </source>
</evidence>
<feature type="transmembrane region" description="Helical" evidence="4">
    <location>
        <begin position="110"/>
        <end position="126"/>
    </location>
</feature>
<feature type="transmembrane region" description="Helical" evidence="4">
    <location>
        <begin position="380"/>
        <end position="397"/>
    </location>
</feature>
<dbReference type="EMBL" id="DVLY01000003">
    <property type="protein sequence ID" value="HIT97226.1"/>
    <property type="molecule type" value="Genomic_DNA"/>
</dbReference>
<organism evidence="6 7">
    <name type="scientific">Candidatus Merdimorpha stercoravium</name>
    <dbReference type="NCBI Taxonomy" id="2840863"/>
    <lineage>
        <taxon>Bacteria</taxon>
        <taxon>Pseudomonadati</taxon>
        <taxon>Bacteroidota</taxon>
        <taxon>Flavobacteriia</taxon>
        <taxon>Flavobacteriales</taxon>
        <taxon>Candidatus Merdimorpha</taxon>
    </lineage>
</organism>
<keyword evidence="1 4" id="KW-0812">Transmembrane</keyword>
<feature type="transmembrane region" description="Helical" evidence="4">
    <location>
        <begin position="318"/>
        <end position="339"/>
    </location>
</feature>
<dbReference type="Pfam" id="PF07690">
    <property type="entry name" value="MFS_1"/>
    <property type="match status" value="1"/>
</dbReference>
<evidence type="ECO:0000259" key="5">
    <source>
        <dbReference type="PROSITE" id="PS50850"/>
    </source>
</evidence>
<dbReference type="Gene3D" id="1.20.1250.20">
    <property type="entry name" value="MFS general substrate transporter like domains"/>
    <property type="match status" value="2"/>
</dbReference>
<dbReference type="PANTHER" id="PTHR43129">
    <property type="entry name" value="FOSMIDOMYCIN RESISTANCE PROTEIN"/>
    <property type="match status" value="1"/>
</dbReference>
<dbReference type="PROSITE" id="PS50850">
    <property type="entry name" value="MFS"/>
    <property type="match status" value="1"/>
</dbReference>
<protein>
    <submittedName>
        <fullName evidence="6">MFS transporter</fullName>
    </submittedName>
</protein>
<dbReference type="GO" id="GO:0022857">
    <property type="term" value="F:transmembrane transporter activity"/>
    <property type="evidence" value="ECO:0007669"/>
    <property type="project" value="InterPro"/>
</dbReference>
<dbReference type="InterPro" id="IPR036259">
    <property type="entry name" value="MFS_trans_sf"/>
</dbReference>
<dbReference type="CDD" id="cd17478">
    <property type="entry name" value="MFS_FsR"/>
    <property type="match status" value="1"/>
</dbReference>
<evidence type="ECO:0000313" key="6">
    <source>
        <dbReference type="EMBL" id="HIT97226.1"/>
    </source>
</evidence>
<evidence type="ECO:0000256" key="2">
    <source>
        <dbReference type="ARBA" id="ARBA00022989"/>
    </source>
</evidence>
<keyword evidence="3 4" id="KW-0472">Membrane</keyword>
<comment type="caution">
    <text evidence="6">The sequence shown here is derived from an EMBL/GenBank/DDBJ whole genome shotgun (WGS) entry which is preliminary data.</text>
</comment>
<keyword evidence="2 4" id="KW-1133">Transmembrane helix</keyword>
<dbReference type="GO" id="GO:0005886">
    <property type="term" value="C:plasma membrane"/>
    <property type="evidence" value="ECO:0007669"/>
    <property type="project" value="TreeGrafter"/>
</dbReference>
<dbReference type="AlphaFoldDB" id="A0A9D1H842"/>
<feature type="domain" description="Major facilitator superfamily (MFS) profile" evidence="5">
    <location>
        <begin position="21"/>
        <end position="403"/>
    </location>
</feature>
<reference evidence="6" key="1">
    <citation type="submission" date="2020-10" db="EMBL/GenBank/DDBJ databases">
        <authorList>
            <person name="Gilroy R."/>
        </authorList>
    </citation>
    <scope>NUCLEOTIDE SEQUENCE</scope>
    <source>
        <strain evidence="6">1383</strain>
    </source>
</reference>
<evidence type="ECO:0000256" key="4">
    <source>
        <dbReference type="SAM" id="Phobius"/>
    </source>
</evidence>
<dbReference type="Proteomes" id="UP000824161">
    <property type="component" value="Unassembled WGS sequence"/>
</dbReference>
<accession>A0A9D1H842</accession>
<evidence type="ECO:0000313" key="7">
    <source>
        <dbReference type="Proteomes" id="UP000824161"/>
    </source>
</evidence>
<sequence>MKMTVTDREKSAAECTTAMGILWSLCLAHLCNDAFQSVIPAVYPLLKDNLALTFAQVGMITLVYQICASVFQPVFGVVFDKRPSVWYLPLSSLSTAAGLFLLAYAGSFPVVLVAVALVGLGSSVLHPEASRMTHFASGGRHGLAQSIFQVGGNLGSSFGPLLAALIIAPYGQHYIVVFAGAALVAMLLKRPLVRWYGQVIAGRRQREKLRVELPRSGFSRGKIVFSFSVLLLLVFSKYVYMACLTNFYTFYLMDKFDVTARQSQFYLFAFLFSVALGTLFGGPVGDRFGRKFVIWASILGAAPFALWMPYAGLADTCVLSVVIGLVLSSAFSAILVYAQELLPTKLGLVSGFFFGVMFGIGGIAAAVLGQMADTRGIEEVFRICSYLPLLGFVAFLLPDERRGREVRAGR</sequence>
<feature type="transmembrane region" description="Helical" evidence="4">
    <location>
        <begin position="292"/>
        <end position="312"/>
    </location>
</feature>
<dbReference type="InterPro" id="IPR020846">
    <property type="entry name" value="MFS_dom"/>
</dbReference>
<name>A0A9D1H842_9FLAO</name>
<dbReference type="SUPFAM" id="SSF103473">
    <property type="entry name" value="MFS general substrate transporter"/>
    <property type="match status" value="1"/>
</dbReference>
<dbReference type="PANTHER" id="PTHR43129:SF1">
    <property type="entry name" value="FOSMIDOMYCIN RESISTANCE PROTEIN"/>
    <property type="match status" value="1"/>
</dbReference>
<dbReference type="InterPro" id="IPR011701">
    <property type="entry name" value="MFS"/>
</dbReference>
<evidence type="ECO:0000256" key="3">
    <source>
        <dbReference type="ARBA" id="ARBA00023136"/>
    </source>
</evidence>
<reference evidence="6" key="2">
    <citation type="journal article" date="2021" name="PeerJ">
        <title>Extensive microbial diversity within the chicken gut microbiome revealed by metagenomics and culture.</title>
        <authorList>
            <person name="Gilroy R."/>
            <person name="Ravi A."/>
            <person name="Getino M."/>
            <person name="Pursley I."/>
            <person name="Horton D.L."/>
            <person name="Alikhan N.F."/>
            <person name="Baker D."/>
            <person name="Gharbi K."/>
            <person name="Hall N."/>
            <person name="Watson M."/>
            <person name="Adriaenssens E.M."/>
            <person name="Foster-Nyarko E."/>
            <person name="Jarju S."/>
            <person name="Secka A."/>
            <person name="Antonio M."/>
            <person name="Oren A."/>
            <person name="Chaudhuri R.R."/>
            <person name="La Ragione R."/>
            <person name="Hildebrand F."/>
            <person name="Pallen M.J."/>
        </authorList>
    </citation>
    <scope>NUCLEOTIDE SEQUENCE</scope>
    <source>
        <strain evidence="6">1383</strain>
    </source>
</reference>
<feature type="transmembrane region" description="Helical" evidence="4">
    <location>
        <begin position="265"/>
        <end position="285"/>
    </location>
</feature>
<feature type="transmembrane region" description="Helical" evidence="4">
    <location>
        <begin position="346"/>
        <end position="368"/>
    </location>
</feature>
<gene>
    <name evidence="6" type="ORF">IAC44_00135</name>
</gene>
<proteinExistence type="predicted"/>
<feature type="transmembrane region" description="Helical" evidence="4">
    <location>
        <begin position="50"/>
        <end position="78"/>
    </location>
</feature>
<feature type="transmembrane region" description="Helical" evidence="4">
    <location>
        <begin position="223"/>
        <end position="253"/>
    </location>
</feature>